<dbReference type="AlphaFoldDB" id="A0A382T5G4"/>
<sequence length="305" mass="34759">SVVQFEQYRDLARQALKKATVRGERPEPLYYGLTMEVLSAQTWKAYDEQLDKIRKRHGKDSEALERQLEIARAKYKVKPGSAHFKNLDAGISVSARWSYGGAKNAPVPTKVRPEVPEEFPVIAIVPKGRSLKLHVRDSLPDAGNLRVRILASRTRPEEQGIPTLALFFGHQASNNSKAAKKVGPEMEIKASPGKPEFYQWDVPLSELIRNPFRGVTELGRKPNPGEFVEFVNTSFHSEDLRIDYLEITTPTYDQWPPKSHANVFIESQNKENEASYAREVLFPFMRRAWRRAVTEAEVDQKLALF</sequence>
<evidence type="ECO:0000313" key="1">
    <source>
        <dbReference type="EMBL" id="SVD17005.1"/>
    </source>
</evidence>
<name>A0A382T5G4_9ZZZZ</name>
<dbReference type="EMBL" id="UINC01133840">
    <property type="protein sequence ID" value="SVD17005.1"/>
    <property type="molecule type" value="Genomic_DNA"/>
</dbReference>
<organism evidence="1">
    <name type="scientific">marine metagenome</name>
    <dbReference type="NCBI Taxonomy" id="408172"/>
    <lineage>
        <taxon>unclassified sequences</taxon>
        <taxon>metagenomes</taxon>
        <taxon>ecological metagenomes</taxon>
    </lineage>
</organism>
<proteinExistence type="predicted"/>
<protein>
    <submittedName>
        <fullName evidence="1">Uncharacterized protein</fullName>
    </submittedName>
</protein>
<reference evidence="1" key="1">
    <citation type="submission" date="2018-05" db="EMBL/GenBank/DDBJ databases">
        <authorList>
            <person name="Lanie J.A."/>
            <person name="Ng W.-L."/>
            <person name="Kazmierczak K.M."/>
            <person name="Andrzejewski T.M."/>
            <person name="Davidsen T.M."/>
            <person name="Wayne K.J."/>
            <person name="Tettelin H."/>
            <person name="Glass J.I."/>
            <person name="Rusch D."/>
            <person name="Podicherti R."/>
            <person name="Tsui H.-C.T."/>
            <person name="Winkler M.E."/>
        </authorList>
    </citation>
    <scope>NUCLEOTIDE SEQUENCE</scope>
</reference>
<accession>A0A382T5G4</accession>
<gene>
    <name evidence="1" type="ORF">METZ01_LOCUS369859</name>
</gene>
<feature type="non-terminal residue" evidence="1">
    <location>
        <position position="1"/>
    </location>
</feature>
<feature type="non-terminal residue" evidence="1">
    <location>
        <position position="305"/>
    </location>
</feature>